<feature type="region of interest" description="Disordered" evidence="2">
    <location>
        <begin position="1"/>
        <end position="47"/>
    </location>
</feature>
<keyword evidence="3" id="KW-1133">Transmembrane helix</keyword>
<feature type="domain" description="M23ase beta-sheet core" evidence="4">
    <location>
        <begin position="191"/>
        <end position="279"/>
    </location>
</feature>
<proteinExistence type="predicted"/>
<keyword evidence="3" id="KW-0472">Membrane</keyword>
<dbReference type="InterPro" id="IPR011055">
    <property type="entry name" value="Dup_hybrid_motif"/>
</dbReference>
<feature type="compositionally biased region" description="Basic and acidic residues" evidence="2">
    <location>
        <begin position="1"/>
        <end position="26"/>
    </location>
</feature>
<feature type="transmembrane region" description="Helical" evidence="3">
    <location>
        <begin position="88"/>
        <end position="106"/>
    </location>
</feature>
<dbReference type="Proteomes" id="UP001597120">
    <property type="component" value="Unassembled WGS sequence"/>
</dbReference>
<dbReference type="SUPFAM" id="SSF51261">
    <property type="entry name" value="Duplicated hybrid motif"/>
    <property type="match status" value="1"/>
</dbReference>
<gene>
    <name evidence="5" type="ORF">ACFQ03_18930</name>
</gene>
<dbReference type="PANTHER" id="PTHR21666:SF289">
    <property type="entry name" value="L-ALA--D-GLU ENDOPEPTIDASE"/>
    <property type="match status" value="1"/>
</dbReference>
<evidence type="ECO:0000256" key="2">
    <source>
        <dbReference type="SAM" id="MobiDB-lite"/>
    </source>
</evidence>
<dbReference type="CDD" id="cd12797">
    <property type="entry name" value="M23_peptidase"/>
    <property type="match status" value="1"/>
</dbReference>
<name>A0ABW3DF76_9BACL</name>
<reference evidence="6" key="1">
    <citation type="journal article" date="2019" name="Int. J. Syst. Evol. Microbiol.">
        <title>The Global Catalogue of Microorganisms (GCM) 10K type strain sequencing project: providing services to taxonomists for standard genome sequencing and annotation.</title>
        <authorList>
            <consortium name="The Broad Institute Genomics Platform"/>
            <consortium name="The Broad Institute Genome Sequencing Center for Infectious Disease"/>
            <person name="Wu L."/>
            <person name="Ma J."/>
        </authorList>
    </citation>
    <scope>NUCLEOTIDE SEQUENCE [LARGE SCALE GENOMIC DNA]</scope>
    <source>
        <strain evidence="6">CCUG 57263</strain>
    </source>
</reference>
<keyword evidence="6" id="KW-1185">Reference proteome</keyword>
<dbReference type="EMBL" id="JBHTIU010000074">
    <property type="protein sequence ID" value="MFD0871221.1"/>
    <property type="molecule type" value="Genomic_DNA"/>
</dbReference>
<dbReference type="Pfam" id="PF01551">
    <property type="entry name" value="Peptidase_M23"/>
    <property type="match status" value="1"/>
</dbReference>
<protein>
    <submittedName>
        <fullName evidence="5">Peptidoglycan DD-metalloendopeptidase family protein</fullName>
    </submittedName>
</protein>
<dbReference type="PANTHER" id="PTHR21666">
    <property type="entry name" value="PEPTIDASE-RELATED"/>
    <property type="match status" value="1"/>
</dbReference>
<dbReference type="InterPro" id="IPR016047">
    <property type="entry name" value="M23ase_b-sheet_dom"/>
</dbReference>
<organism evidence="5 6">
    <name type="scientific">Paenibacillus residui</name>
    <dbReference type="NCBI Taxonomy" id="629724"/>
    <lineage>
        <taxon>Bacteria</taxon>
        <taxon>Bacillati</taxon>
        <taxon>Bacillota</taxon>
        <taxon>Bacilli</taxon>
        <taxon>Bacillales</taxon>
        <taxon>Paenibacillaceae</taxon>
        <taxon>Paenibacillus</taxon>
    </lineage>
</organism>
<dbReference type="RefSeq" id="WP_379290151.1">
    <property type="nucleotide sequence ID" value="NZ_JBHTIU010000074.1"/>
</dbReference>
<evidence type="ECO:0000256" key="1">
    <source>
        <dbReference type="ARBA" id="ARBA00022729"/>
    </source>
</evidence>
<evidence type="ECO:0000313" key="5">
    <source>
        <dbReference type="EMBL" id="MFD0871221.1"/>
    </source>
</evidence>
<dbReference type="Gene3D" id="2.70.70.10">
    <property type="entry name" value="Glucose Permease (Domain IIA)"/>
    <property type="match status" value="1"/>
</dbReference>
<accession>A0ABW3DF76</accession>
<evidence type="ECO:0000256" key="3">
    <source>
        <dbReference type="SAM" id="Phobius"/>
    </source>
</evidence>
<evidence type="ECO:0000313" key="6">
    <source>
        <dbReference type="Proteomes" id="UP001597120"/>
    </source>
</evidence>
<keyword evidence="3" id="KW-0812">Transmembrane</keyword>
<sequence>MEVKANVRQRRQERIKSLQNDHRAEPMPRISPPEAEPPTAADERWSDPEFVWKMKQKQWLSSSGHRSSDDSEQGGSGGNRLVPSTRAIWLKLLASILGFMLVWGMFRLEHPWAYQGRQWVGAALTQDMPFTALAGWYERTFGGAPSFLPAFRGKKEQEAHRADSPQLKHFTVPVQGTLVSSFSADQPWVVIQTSGEAPVYAMDTGRVEFAGYLEDTGYTVVIRHANGLQSTYGYLKANLWEENDWIEGGELLGKTRSGTGRWAEQLYFAVKKDEESIDPTEVVAFD</sequence>
<keyword evidence="1" id="KW-0732">Signal</keyword>
<dbReference type="InterPro" id="IPR050570">
    <property type="entry name" value="Cell_wall_metabolism_enzyme"/>
</dbReference>
<evidence type="ECO:0000259" key="4">
    <source>
        <dbReference type="Pfam" id="PF01551"/>
    </source>
</evidence>
<comment type="caution">
    <text evidence="5">The sequence shown here is derived from an EMBL/GenBank/DDBJ whole genome shotgun (WGS) entry which is preliminary data.</text>
</comment>